<gene>
    <name evidence="5" type="ORF">OLMES_0969</name>
</gene>
<evidence type="ECO:0000259" key="4">
    <source>
        <dbReference type="PROSITE" id="PS51833"/>
    </source>
</evidence>
<dbReference type="InterPro" id="IPR013976">
    <property type="entry name" value="HDOD"/>
</dbReference>
<feature type="domain" description="Response regulatory" evidence="3">
    <location>
        <begin position="5"/>
        <end position="135"/>
    </location>
</feature>
<accession>A0A1Y0I5J2</accession>
<feature type="modified residue" description="4-aspartylphosphate" evidence="1">
    <location>
        <position position="58"/>
    </location>
</feature>
<dbReference type="SUPFAM" id="SSF52172">
    <property type="entry name" value="CheY-like"/>
    <property type="match status" value="1"/>
</dbReference>
<reference evidence="5 6" key="1">
    <citation type="submission" date="2017-05" db="EMBL/GenBank/DDBJ databases">
        <title>Genomic insights into alkan degradation activity of Oleiphilus messinensis.</title>
        <authorList>
            <person name="Kozyavkin S.A."/>
            <person name="Slesarev A.I."/>
            <person name="Golyshin P.N."/>
            <person name="Korzhenkov A."/>
            <person name="Golyshina O.N."/>
            <person name="Toshchakov S.V."/>
        </authorList>
    </citation>
    <scope>NUCLEOTIDE SEQUENCE [LARGE SCALE GENOMIC DNA]</scope>
    <source>
        <strain evidence="5 6">ME102</strain>
    </source>
</reference>
<dbReference type="SUPFAM" id="SSF109604">
    <property type="entry name" value="HD-domain/PDEase-like"/>
    <property type="match status" value="1"/>
</dbReference>
<dbReference type="Pfam" id="PF00072">
    <property type="entry name" value="Response_reg"/>
    <property type="match status" value="1"/>
</dbReference>
<dbReference type="AlphaFoldDB" id="A0A1Y0I5J2"/>
<dbReference type="KEGG" id="ome:OLMES_0969"/>
<keyword evidence="5" id="KW-0378">Hydrolase</keyword>
<dbReference type="InterPro" id="IPR001789">
    <property type="entry name" value="Sig_transdc_resp-reg_receiver"/>
</dbReference>
<proteinExistence type="predicted"/>
<feature type="domain" description="HDOD" evidence="4">
    <location>
        <begin position="191"/>
        <end position="382"/>
    </location>
</feature>
<evidence type="ECO:0000256" key="1">
    <source>
        <dbReference type="PROSITE-ProRule" id="PRU00169"/>
    </source>
</evidence>
<dbReference type="Pfam" id="PF08668">
    <property type="entry name" value="HDOD"/>
    <property type="match status" value="1"/>
</dbReference>
<dbReference type="PROSITE" id="PS51833">
    <property type="entry name" value="HDOD"/>
    <property type="match status" value="1"/>
</dbReference>
<dbReference type="EMBL" id="CP021425">
    <property type="protein sequence ID" value="ARU55056.1"/>
    <property type="molecule type" value="Genomic_DNA"/>
</dbReference>
<dbReference type="GO" id="GO:0000160">
    <property type="term" value="P:phosphorelay signal transduction system"/>
    <property type="evidence" value="ECO:0007669"/>
    <property type="project" value="InterPro"/>
</dbReference>
<dbReference type="Gene3D" id="3.40.50.2300">
    <property type="match status" value="1"/>
</dbReference>
<evidence type="ECO:0000313" key="5">
    <source>
        <dbReference type="EMBL" id="ARU55056.1"/>
    </source>
</evidence>
<dbReference type="SMART" id="SM00448">
    <property type="entry name" value="REC"/>
    <property type="match status" value="1"/>
</dbReference>
<evidence type="ECO:0000259" key="3">
    <source>
        <dbReference type="PROSITE" id="PS50110"/>
    </source>
</evidence>
<sequence>MSKPRFLIVDDDSVSRVKLKTILSEVGDCLSAEGGNEAIGLFIREFNGGKPFDMVALDIDMPGIKGTEVLARIRQFEQSVDEPSDADTRPRARVVMITSHSDRAHVQKAVKYGCDGYIVKPFNQMSIFDKLAQFGWVAGLEVVSTAGIGAAQSSPVAGKPEKATKPQSNQPSLKTAIVEKIKELKAGKFSLPSQPDVYLELKKLIEDGADLSQVAELLKNHATITGTLIKISNTAKYRRVNPNKSLAEAIARLGLEETLEQVCAICTKGMCTDVSPKYREFGEEVWRTSLACAYTCEILTAELNQELTVDPFTMGLMHDIGKIALLRIFEFLEKKGLYGEEIGWEEIRPIMNQYEGVLGAMLLQQWRLPPDYQKVARYHGSKLPDGGVLVALDITNMAIDLIPLLDVSADLSTEDANERVQAFCDKYTGSFSELNKDLVLSLLERVSGTLREGLGAMS</sequence>
<evidence type="ECO:0000256" key="2">
    <source>
        <dbReference type="SAM" id="MobiDB-lite"/>
    </source>
</evidence>
<organism evidence="5 6">
    <name type="scientific">Oleiphilus messinensis</name>
    <dbReference type="NCBI Taxonomy" id="141451"/>
    <lineage>
        <taxon>Bacteria</taxon>
        <taxon>Pseudomonadati</taxon>
        <taxon>Pseudomonadota</taxon>
        <taxon>Gammaproteobacteria</taxon>
        <taxon>Oceanospirillales</taxon>
        <taxon>Oleiphilaceae</taxon>
        <taxon>Oleiphilus</taxon>
    </lineage>
</organism>
<name>A0A1Y0I5J2_9GAMM</name>
<keyword evidence="6" id="KW-1185">Reference proteome</keyword>
<dbReference type="RefSeq" id="WP_198343219.1">
    <property type="nucleotide sequence ID" value="NZ_CP021425.1"/>
</dbReference>
<evidence type="ECO:0000313" key="6">
    <source>
        <dbReference type="Proteomes" id="UP000196027"/>
    </source>
</evidence>
<dbReference type="InterPro" id="IPR052340">
    <property type="entry name" value="RNase_Y/CdgJ"/>
</dbReference>
<dbReference type="Gene3D" id="1.10.3210.10">
    <property type="entry name" value="Hypothetical protein af1432"/>
    <property type="match status" value="1"/>
</dbReference>
<feature type="region of interest" description="Disordered" evidence="2">
    <location>
        <begin position="152"/>
        <end position="171"/>
    </location>
</feature>
<dbReference type="PANTHER" id="PTHR33525:SF3">
    <property type="entry name" value="RIBONUCLEASE Y"/>
    <property type="match status" value="1"/>
</dbReference>
<dbReference type="PANTHER" id="PTHR33525">
    <property type="match status" value="1"/>
</dbReference>
<protein>
    <submittedName>
        <fullName evidence="5">Response regulator receiver-modulated signal transduction phosphohydrolase</fullName>
    </submittedName>
</protein>
<dbReference type="Proteomes" id="UP000196027">
    <property type="component" value="Chromosome"/>
</dbReference>
<dbReference type="GO" id="GO:0016787">
    <property type="term" value="F:hydrolase activity"/>
    <property type="evidence" value="ECO:0007669"/>
    <property type="project" value="UniProtKB-KW"/>
</dbReference>
<dbReference type="CDD" id="cd00156">
    <property type="entry name" value="REC"/>
    <property type="match status" value="1"/>
</dbReference>
<dbReference type="InterPro" id="IPR011006">
    <property type="entry name" value="CheY-like_superfamily"/>
</dbReference>
<keyword evidence="1" id="KW-0597">Phosphoprotein</keyword>
<dbReference type="PROSITE" id="PS50110">
    <property type="entry name" value="RESPONSE_REGULATORY"/>
    <property type="match status" value="1"/>
</dbReference>